<keyword evidence="3" id="KW-1185">Reference proteome</keyword>
<evidence type="ECO:0000313" key="2">
    <source>
        <dbReference type="EMBL" id="MST81820.1"/>
    </source>
</evidence>
<dbReference type="Pfam" id="PF03780">
    <property type="entry name" value="Asp23"/>
    <property type="match status" value="1"/>
</dbReference>
<name>A0A7X2TNR1_9FIRM</name>
<evidence type="ECO:0000313" key="3">
    <source>
        <dbReference type="Proteomes" id="UP000466864"/>
    </source>
</evidence>
<dbReference type="RefSeq" id="WP_154457727.1">
    <property type="nucleotide sequence ID" value="NZ_VUMV01000003.1"/>
</dbReference>
<sequence>MAQKASKNEKNSKNSYTIYDDHTTGTVEIADEVISTIAALAATEVEGVASIIGNITHEKAARAGSRALSRGIKIRVEDKEITVSMVILMQYAYSIPETTRKVQEKVKNTLETMTGLGVREVNVSVADVAAQ</sequence>
<dbReference type="Proteomes" id="UP000466864">
    <property type="component" value="Unassembled WGS sequence"/>
</dbReference>
<dbReference type="PANTHER" id="PTHR34297:SF1">
    <property type="entry name" value="ASP23_GLS24 FAMILY ENVELOPE STRESS RESPONSE PROTEIN"/>
    <property type="match status" value="1"/>
</dbReference>
<organism evidence="2 3">
    <name type="scientific">Bilifractor porci</name>
    <dbReference type="NCBI Taxonomy" id="2606636"/>
    <lineage>
        <taxon>Bacteria</taxon>
        <taxon>Bacillati</taxon>
        <taxon>Bacillota</taxon>
        <taxon>Clostridia</taxon>
        <taxon>Lachnospirales</taxon>
        <taxon>Lachnospiraceae</taxon>
        <taxon>Bilifractor</taxon>
    </lineage>
</organism>
<comment type="similarity">
    <text evidence="1">Belongs to the asp23 family.</text>
</comment>
<dbReference type="InterPro" id="IPR005531">
    <property type="entry name" value="Asp23"/>
</dbReference>
<accession>A0A7X2TNR1</accession>
<dbReference type="PANTHER" id="PTHR34297">
    <property type="entry name" value="HYPOTHETICAL CYTOSOLIC PROTEIN-RELATED"/>
    <property type="match status" value="1"/>
</dbReference>
<protein>
    <submittedName>
        <fullName evidence="2">Asp23/Gls24 family envelope stress response protein</fullName>
    </submittedName>
</protein>
<comment type="caution">
    <text evidence="2">The sequence shown here is derived from an EMBL/GenBank/DDBJ whole genome shotgun (WGS) entry which is preliminary data.</text>
</comment>
<dbReference type="EMBL" id="VUMV01000003">
    <property type="protein sequence ID" value="MST81820.1"/>
    <property type="molecule type" value="Genomic_DNA"/>
</dbReference>
<evidence type="ECO:0000256" key="1">
    <source>
        <dbReference type="ARBA" id="ARBA00005721"/>
    </source>
</evidence>
<dbReference type="AlphaFoldDB" id="A0A7X2TNR1"/>
<gene>
    <name evidence="2" type="ORF">FYJ60_05770</name>
</gene>
<proteinExistence type="inferred from homology"/>
<reference evidence="2 3" key="1">
    <citation type="submission" date="2019-08" db="EMBL/GenBank/DDBJ databases">
        <title>In-depth cultivation of the pig gut microbiome towards novel bacterial diversity and tailored functional studies.</title>
        <authorList>
            <person name="Wylensek D."/>
            <person name="Hitch T.C.A."/>
            <person name="Clavel T."/>
        </authorList>
    </citation>
    <scope>NUCLEOTIDE SEQUENCE [LARGE SCALE GENOMIC DNA]</scope>
    <source>
        <strain evidence="2 3">Oil+RF-744-WCA-WT-13</strain>
    </source>
</reference>